<keyword evidence="2" id="KW-0328">Glycosyltransferase</keyword>
<sequence length="412" mass="46589">MLFRPKSSRLSKDGSKFRSGIELFRESMHSTRAGLVHATMCSLLAAGVLVLYFAGSLIYGSKDAAVVLPARHGHYVHSIQSPTPLIFPRVEDTHVLRDMGLRTLYILRIDEHRRSRISMEVGDRPTPEKNLPKDDKRALAKRSFLDHGKRVYHRTSNHPEVVLVTLIDFENYDKNTITRIVQNRVDYAAKRGYGIYVRWAQEFIPLVDKQTLEDSYEFMKPMAMRAAMHAFPHAKYFWFLDHTGLIMNMDFSLQDNLLASRSLNNVLLRDVPVVAGTTIKTYSNFAPANAKILVPQSPLGELDTNSFIVSSTLYGKAFLDYLSDPLIRNYNWDSLAASIGHMLQWHPKFLSKTGLVKSKVIAARYIPNRSPDSPNAAEVAYEDGDAVVLFTGCDERQSCPADIEKFSTKKSS</sequence>
<keyword evidence="4" id="KW-0472">Membrane</keyword>
<dbReference type="GeneID" id="4620906"/>
<dbReference type="Pfam" id="PF05637">
    <property type="entry name" value="Glyco_transf_34"/>
    <property type="match status" value="1"/>
</dbReference>
<dbReference type="RefSeq" id="NP_984719.1">
    <property type="nucleotide sequence ID" value="NM_210073.1"/>
</dbReference>
<organism evidence="5 6">
    <name type="scientific">Eremothecium gossypii (strain ATCC 10895 / CBS 109.51 / FGSC 9923 / NRRL Y-1056)</name>
    <name type="common">Yeast</name>
    <name type="synonym">Ashbya gossypii</name>
    <dbReference type="NCBI Taxonomy" id="284811"/>
    <lineage>
        <taxon>Eukaryota</taxon>
        <taxon>Fungi</taxon>
        <taxon>Dikarya</taxon>
        <taxon>Ascomycota</taxon>
        <taxon>Saccharomycotina</taxon>
        <taxon>Saccharomycetes</taxon>
        <taxon>Saccharomycetales</taxon>
        <taxon>Saccharomycetaceae</taxon>
        <taxon>Eremothecium</taxon>
    </lineage>
</organism>
<dbReference type="PANTHER" id="PTHR31306:SF10">
    <property type="entry name" value="ALPHA-1,6-MANNOSYLTRANSFERASE MNN11-RELATED"/>
    <property type="match status" value="1"/>
</dbReference>
<dbReference type="AlphaFoldDB" id="Q758A2"/>
<proteinExistence type="inferred from homology"/>
<dbReference type="GO" id="GO:0000136">
    <property type="term" value="C:mannan polymerase complex"/>
    <property type="evidence" value="ECO:0000318"/>
    <property type="project" value="GO_Central"/>
</dbReference>
<evidence type="ECO:0000256" key="1">
    <source>
        <dbReference type="ARBA" id="ARBA00005664"/>
    </source>
</evidence>
<protein>
    <submittedName>
        <fullName evidence="5">AEL142Wp</fullName>
    </submittedName>
</protein>
<dbReference type="GO" id="GO:0000009">
    <property type="term" value="F:alpha-1,6-mannosyltransferase activity"/>
    <property type="evidence" value="ECO:0000318"/>
    <property type="project" value="GO_Central"/>
</dbReference>
<evidence type="ECO:0000256" key="4">
    <source>
        <dbReference type="SAM" id="Phobius"/>
    </source>
</evidence>
<dbReference type="InterPro" id="IPR029044">
    <property type="entry name" value="Nucleotide-diphossugar_trans"/>
</dbReference>
<evidence type="ECO:0000256" key="2">
    <source>
        <dbReference type="ARBA" id="ARBA00022676"/>
    </source>
</evidence>
<dbReference type="CAZy" id="GT34">
    <property type="family name" value="Glycosyltransferase Family 34"/>
</dbReference>
<feature type="transmembrane region" description="Helical" evidence="4">
    <location>
        <begin position="35"/>
        <end position="59"/>
    </location>
</feature>
<name>Q758A2_EREGS</name>
<evidence type="ECO:0000313" key="5">
    <source>
        <dbReference type="EMBL" id="AAS52543.1"/>
    </source>
</evidence>
<reference evidence="5 6" key="1">
    <citation type="journal article" date="2004" name="Science">
        <title>The Ashbya gossypii genome as a tool for mapping the ancient Saccharomyces cerevisiae genome.</title>
        <authorList>
            <person name="Dietrich F.S."/>
            <person name="Voegeli S."/>
            <person name="Brachat S."/>
            <person name="Lerch A."/>
            <person name="Gates K."/>
            <person name="Steiner S."/>
            <person name="Mohr C."/>
            <person name="Pohlmann R."/>
            <person name="Luedi P."/>
            <person name="Choi S."/>
            <person name="Wing R.A."/>
            <person name="Flavier A."/>
            <person name="Gaffney T.D."/>
            <person name="Philippsen P."/>
        </authorList>
    </citation>
    <scope>NUCLEOTIDE SEQUENCE [LARGE SCALE GENOMIC DNA]</scope>
    <source>
        <strain evidence="6">ATCC 10895 / CBS 109.51 / FGSC 9923 / NRRL Y-1056</strain>
    </source>
</reference>
<dbReference type="Proteomes" id="UP000000591">
    <property type="component" value="Chromosome V"/>
</dbReference>
<dbReference type="KEGG" id="ago:AGOS_AEL142W"/>
<keyword evidence="3" id="KW-0808">Transferase</keyword>
<dbReference type="OMA" id="IKTYNHF"/>
<dbReference type="InParanoid" id="Q758A2"/>
<dbReference type="Gene3D" id="3.90.550.10">
    <property type="entry name" value="Spore Coat Polysaccharide Biosynthesis Protein SpsA, Chain A"/>
    <property type="match status" value="1"/>
</dbReference>
<dbReference type="OrthoDB" id="205108at2759"/>
<evidence type="ECO:0000313" key="6">
    <source>
        <dbReference type="Proteomes" id="UP000000591"/>
    </source>
</evidence>
<dbReference type="GO" id="GO:0006487">
    <property type="term" value="P:protein N-linked glycosylation"/>
    <property type="evidence" value="ECO:0000318"/>
    <property type="project" value="GO_Central"/>
</dbReference>
<keyword evidence="6" id="KW-1185">Reference proteome</keyword>
<dbReference type="eggNOG" id="KOG4748">
    <property type="taxonomic scope" value="Eukaryota"/>
</dbReference>
<dbReference type="PANTHER" id="PTHR31306">
    <property type="entry name" value="ALPHA-1,6-MANNOSYLTRANSFERASE MNN11-RELATED"/>
    <property type="match status" value="1"/>
</dbReference>
<dbReference type="InterPro" id="IPR008630">
    <property type="entry name" value="Glyco_trans_34"/>
</dbReference>
<gene>
    <name evidence="5" type="ORF">AGOS_AEL142W</name>
</gene>
<comment type="similarity">
    <text evidence="1">Belongs to the glycosyltransferase 34 family.</text>
</comment>
<dbReference type="GO" id="GO:0000139">
    <property type="term" value="C:Golgi membrane"/>
    <property type="evidence" value="ECO:0000318"/>
    <property type="project" value="GO_Central"/>
</dbReference>
<keyword evidence="4" id="KW-1133">Transmembrane helix</keyword>
<dbReference type="EMBL" id="AE016818">
    <property type="protein sequence ID" value="AAS52543.1"/>
    <property type="molecule type" value="Genomic_DNA"/>
</dbReference>
<keyword evidence="4" id="KW-0812">Transmembrane</keyword>
<dbReference type="STRING" id="284811.Q758A2"/>
<reference evidence="6" key="2">
    <citation type="journal article" date="2013" name="G3 (Bethesda)">
        <title>Genomes of Ashbya fungi isolated from insects reveal four mating-type loci, numerous translocations, lack of transposons, and distinct gene duplications.</title>
        <authorList>
            <person name="Dietrich F.S."/>
            <person name="Voegeli S."/>
            <person name="Kuo S."/>
            <person name="Philippsen P."/>
        </authorList>
    </citation>
    <scope>GENOME REANNOTATION</scope>
    <source>
        <strain evidence="6">ATCC 10895 / CBS 109.51 / FGSC 9923 / NRRL Y-1056</strain>
    </source>
</reference>
<dbReference type="HOGENOM" id="CLU_021434_1_0_1"/>
<dbReference type="FunCoup" id="Q758A2">
    <property type="interactions" value="111"/>
</dbReference>
<evidence type="ECO:0000256" key="3">
    <source>
        <dbReference type="ARBA" id="ARBA00022679"/>
    </source>
</evidence>
<accession>Q758A2</accession>